<protein>
    <submittedName>
        <fullName evidence="3">ATP-binding protein</fullName>
    </submittedName>
</protein>
<evidence type="ECO:0000259" key="2">
    <source>
        <dbReference type="Pfam" id="PF13581"/>
    </source>
</evidence>
<dbReference type="AlphaFoldDB" id="A0A7C9N153"/>
<keyword evidence="1" id="KW-0808">Transferase</keyword>
<name>A0A7C9N153_9RHOB</name>
<dbReference type="EMBL" id="WUPT01000002">
    <property type="protein sequence ID" value="MXQ08518.1"/>
    <property type="molecule type" value="Genomic_DNA"/>
</dbReference>
<proteinExistence type="predicted"/>
<comment type="caution">
    <text evidence="3">The sequence shown here is derived from an EMBL/GenBank/DDBJ whole genome shotgun (WGS) entry which is preliminary data.</text>
</comment>
<dbReference type="Pfam" id="PF13581">
    <property type="entry name" value="HATPase_c_2"/>
    <property type="match status" value="1"/>
</dbReference>
<dbReference type="Gene3D" id="3.30.565.10">
    <property type="entry name" value="Histidine kinase-like ATPase, C-terminal domain"/>
    <property type="match status" value="1"/>
</dbReference>
<accession>A0A7C9N153</accession>
<dbReference type="InterPro" id="IPR036890">
    <property type="entry name" value="HATPase_C_sf"/>
</dbReference>
<evidence type="ECO:0000313" key="3">
    <source>
        <dbReference type="EMBL" id="MXQ08518.1"/>
    </source>
</evidence>
<reference evidence="3 4" key="1">
    <citation type="submission" date="2019-12" db="EMBL/GenBank/DDBJ databases">
        <authorList>
            <person name="Lee S.D."/>
        </authorList>
    </citation>
    <scope>NUCLEOTIDE SEQUENCE [LARGE SCALE GENOMIC DNA]</scope>
    <source>
        <strain evidence="3 4">GH1-50</strain>
    </source>
</reference>
<dbReference type="CDD" id="cd16936">
    <property type="entry name" value="HATPase_RsbW-like"/>
    <property type="match status" value="1"/>
</dbReference>
<keyword evidence="4" id="KW-1185">Reference proteome</keyword>
<evidence type="ECO:0000256" key="1">
    <source>
        <dbReference type="ARBA" id="ARBA00022527"/>
    </source>
</evidence>
<dbReference type="InterPro" id="IPR050267">
    <property type="entry name" value="Anti-sigma-factor_SerPK"/>
</dbReference>
<gene>
    <name evidence="3" type="ORF">GQ651_11735</name>
</gene>
<keyword evidence="3" id="KW-0067">ATP-binding</keyword>
<organism evidence="3 4">
    <name type="scientific">Kangsaoukella pontilimi</name>
    <dbReference type="NCBI Taxonomy" id="2691042"/>
    <lineage>
        <taxon>Bacteria</taxon>
        <taxon>Pseudomonadati</taxon>
        <taxon>Pseudomonadota</taxon>
        <taxon>Alphaproteobacteria</taxon>
        <taxon>Rhodobacterales</taxon>
        <taxon>Paracoccaceae</taxon>
        <taxon>Kangsaoukella</taxon>
    </lineage>
</organism>
<dbReference type="PANTHER" id="PTHR35526">
    <property type="entry name" value="ANTI-SIGMA-F FACTOR RSBW-RELATED"/>
    <property type="match status" value="1"/>
</dbReference>
<keyword evidence="1" id="KW-0418">Kinase</keyword>
<dbReference type="PANTHER" id="PTHR35526:SF3">
    <property type="entry name" value="ANTI-SIGMA-F FACTOR RSBW"/>
    <property type="match status" value="1"/>
</dbReference>
<dbReference type="SUPFAM" id="SSF55874">
    <property type="entry name" value="ATPase domain of HSP90 chaperone/DNA topoisomerase II/histidine kinase"/>
    <property type="match status" value="1"/>
</dbReference>
<sequence>MPHDLGSSGATSSPPVTAAGGVLSRTAFRATFENVRLAIERAMTTLEPLHLQPEEASSIELVLAEALNNVVEHAYAPGDEGHIKLVLRHGRAGLLIEIRDNGRPMPNGRAPLGDNPKDYARADDLPEGGFGWFLIRELARDLVYDRENGENFLIFRMAIGRR</sequence>
<evidence type="ECO:0000313" key="4">
    <source>
        <dbReference type="Proteomes" id="UP000480350"/>
    </source>
</evidence>
<keyword evidence="3" id="KW-0547">Nucleotide-binding</keyword>
<feature type="domain" description="Histidine kinase/HSP90-like ATPase" evidence="2">
    <location>
        <begin position="28"/>
        <end position="156"/>
    </location>
</feature>
<keyword evidence="1" id="KW-0723">Serine/threonine-protein kinase</keyword>
<dbReference type="GO" id="GO:0005524">
    <property type="term" value="F:ATP binding"/>
    <property type="evidence" value="ECO:0007669"/>
    <property type="project" value="UniProtKB-KW"/>
</dbReference>
<dbReference type="Proteomes" id="UP000480350">
    <property type="component" value="Unassembled WGS sequence"/>
</dbReference>
<reference evidence="3 4" key="2">
    <citation type="submission" date="2020-03" db="EMBL/GenBank/DDBJ databases">
        <title>Kangsaoukella pontilimi gen. nov., sp. nov., a new member of the family Rhodobacteraceae isolated from a tidal mudflat.</title>
        <authorList>
            <person name="Kim I.S."/>
        </authorList>
    </citation>
    <scope>NUCLEOTIDE SEQUENCE [LARGE SCALE GENOMIC DNA]</scope>
    <source>
        <strain evidence="3 4">GH1-50</strain>
    </source>
</reference>
<dbReference type="InterPro" id="IPR003594">
    <property type="entry name" value="HATPase_dom"/>
</dbReference>
<dbReference type="GO" id="GO:0004674">
    <property type="term" value="F:protein serine/threonine kinase activity"/>
    <property type="evidence" value="ECO:0007669"/>
    <property type="project" value="UniProtKB-KW"/>
</dbReference>